<comment type="similarity">
    <text evidence="1">Belongs to the UFD1 family.</text>
</comment>
<dbReference type="AlphaFoldDB" id="A0A2N6N8B5"/>
<reference evidence="7 8" key="1">
    <citation type="journal article" date="2016" name="Appl. Microbiol. Biotechnol.">
        <title>Characterization of T-DNA insertion mutants with decreased virulence in the entomopathogenic fungus Beauveria bassiana JEF-007.</title>
        <authorList>
            <person name="Kim S."/>
            <person name="Lee S.J."/>
            <person name="Nai Y.S."/>
            <person name="Yu J.S."/>
            <person name="Lee M.R."/>
            <person name="Yang Y.T."/>
            <person name="Kim J.S."/>
        </authorList>
    </citation>
    <scope>NUCLEOTIDE SEQUENCE [LARGE SCALE GENOMIC DNA]</scope>
    <source>
        <strain evidence="7 8">JEF-007</strain>
    </source>
</reference>
<dbReference type="PANTHER" id="PTHR12555:SF15">
    <property type="entry name" value="FUSION DEGRADATION PROTEIN (UFD1), PUTATIVE (AFU_ORTHOLOGUE AFUA_4G04640)-RELATED"/>
    <property type="match status" value="1"/>
</dbReference>
<dbReference type="Pfam" id="PF24503">
    <property type="entry name" value="DUF7590"/>
    <property type="match status" value="1"/>
</dbReference>
<dbReference type="EMBL" id="MRVG01000020">
    <property type="protein sequence ID" value="PMB63523.1"/>
    <property type="molecule type" value="Genomic_DNA"/>
</dbReference>
<dbReference type="Gene3D" id="3.10.330.10">
    <property type="match status" value="1"/>
</dbReference>
<dbReference type="InterPro" id="IPR055418">
    <property type="entry name" value="UFD1_N2"/>
</dbReference>
<dbReference type="Pfam" id="PF23580">
    <property type="entry name" value="Znf_XAF1_N"/>
    <property type="match status" value="1"/>
</dbReference>
<evidence type="ECO:0000256" key="2">
    <source>
        <dbReference type="ARBA" id="ARBA00022786"/>
    </source>
</evidence>
<dbReference type="OMA" id="THLKHHE"/>
<dbReference type="Pfam" id="PF16558">
    <property type="entry name" value="AZUL"/>
    <property type="match status" value="1"/>
</dbReference>
<dbReference type="InterPro" id="IPR042299">
    <property type="entry name" value="Ufd1-like_Nn"/>
</dbReference>
<dbReference type="GO" id="GO:0031593">
    <property type="term" value="F:polyubiquitin modification-dependent protein binding"/>
    <property type="evidence" value="ECO:0007669"/>
    <property type="project" value="TreeGrafter"/>
</dbReference>
<dbReference type="InterPro" id="IPR042556">
    <property type="entry name" value="AZUL_sf"/>
</dbReference>
<feature type="domain" description="Ubiquitin-protein ligase E3A N-terminal zinc-binding" evidence="4">
    <location>
        <begin position="619"/>
        <end position="644"/>
    </location>
</feature>
<keyword evidence="2" id="KW-0833">Ubl conjugation pathway</keyword>
<dbReference type="GO" id="GO:0034098">
    <property type="term" value="C:VCP-NPL4-UFD1 AAA ATPase complex"/>
    <property type="evidence" value="ECO:0007669"/>
    <property type="project" value="TreeGrafter"/>
</dbReference>
<dbReference type="InterPro" id="IPR056012">
    <property type="entry name" value="DUF7590"/>
</dbReference>
<dbReference type="Pfam" id="PF24842">
    <property type="entry name" value="UFD1_N2"/>
    <property type="match status" value="1"/>
</dbReference>
<gene>
    <name evidence="7" type="primary">ufd-1</name>
    <name evidence="7" type="ORF">BM221_010628</name>
</gene>
<dbReference type="PANTHER" id="PTHR12555">
    <property type="entry name" value="UBIQUITIN FUSION DEGRADATON PROTEIN 1"/>
    <property type="match status" value="1"/>
</dbReference>
<evidence type="ECO:0000259" key="4">
    <source>
        <dbReference type="Pfam" id="PF16558"/>
    </source>
</evidence>
<feature type="domain" description="DUF7590" evidence="5">
    <location>
        <begin position="235"/>
        <end position="362"/>
    </location>
</feature>
<dbReference type="InterPro" id="IPR004854">
    <property type="entry name" value="Ufd1-like"/>
</dbReference>
<feature type="domain" description="Ubiquitin fusion degradation protein UFD1 N-terminal subdomain 2" evidence="6">
    <location>
        <begin position="135"/>
        <end position="211"/>
    </location>
</feature>
<organism evidence="7 8">
    <name type="scientific">Beauveria bassiana</name>
    <name type="common">White muscardine disease fungus</name>
    <name type="synonym">Tritirachium shiotae</name>
    <dbReference type="NCBI Taxonomy" id="176275"/>
    <lineage>
        <taxon>Eukaryota</taxon>
        <taxon>Fungi</taxon>
        <taxon>Dikarya</taxon>
        <taxon>Ascomycota</taxon>
        <taxon>Pezizomycotina</taxon>
        <taxon>Sordariomycetes</taxon>
        <taxon>Hypocreomycetidae</taxon>
        <taxon>Hypocreales</taxon>
        <taxon>Cordycipitaceae</taxon>
        <taxon>Beauveria</taxon>
    </lineage>
</organism>
<dbReference type="Proteomes" id="UP000235728">
    <property type="component" value="Unassembled WGS sequence"/>
</dbReference>
<evidence type="ECO:0000313" key="7">
    <source>
        <dbReference type="EMBL" id="PMB63523.1"/>
    </source>
</evidence>
<dbReference type="InterPro" id="IPR055417">
    <property type="entry name" value="UFD1_N1"/>
</dbReference>
<evidence type="ECO:0000313" key="8">
    <source>
        <dbReference type="Proteomes" id="UP000235728"/>
    </source>
</evidence>
<protein>
    <submittedName>
        <fullName evidence="7">Ubiquitin fusion degradation protein 1</fullName>
    </submittedName>
</protein>
<comment type="caution">
    <text evidence="7">The sequence shown here is derived from an EMBL/GenBank/DDBJ whole genome shotgun (WGS) entry which is preliminary data.</text>
</comment>
<dbReference type="GO" id="GO:0036503">
    <property type="term" value="P:ERAD pathway"/>
    <property type="evidence" value="ECO:0007669"/>
    <property type="project" value="TreeGrafter"/>
</dbReference>
<evidence type="ECO:0000256" key="1">
    <source>
        <dbReference type="ARBA" id="ARBA00006043"/>
    </source>
</evidence>
<evidence type="ECO:0000259" key="6">
    <source>
        <dbReference type="Pfam" id="PF24842"/>
    </source>
</evidence>
<proteinExistence type="inferred from homology"/>
<dbReference type="GO" id="GO:0006511">
    <property type="term" value="P:ubiquitin-dependent protein catabolic process"/>
    <property type="evidence" value="ECO:0007669"/>
    <property type="project" value="InterPro"/>
</dbReference>
<name>A0A2N6N8B5_BEABA</name>
<feature type="domain" description="Ubiquitin fusion degradation protein UFD1 N-terminal subdomain 1" evidence="3">
    <location>
        <begin position="23"/>
        <end position="109"/>
    </location>
</feature>
<accession>A0A2N6N8B5</accession>
<dbReference type="Gene3D" id="2.40.40.50">
    <property type="entry name" value="Ubiquitin fusion degradation protein UFD1, N-terminal domain"/>
    <property type="match status" value="1"/>
</dbReference>
<evidence type="ECO:0000259" key="5">
    <source>
        <dbReference type="Pfam" id="PF24503"/>
    </source>
</evidence>
<evidence type="ECO:0000259" key="3">
    <source>
        <dbReference type="Pfam" id="PF03152"/>
    </source>
</evidence>
<dbReference type="InterPro" id="IPR032353">
    <property type="entry name" value="AZUL"/>
</dbReference>
<dbReference type="Gene3D" id="6.10.130.10">
    <property type="entry name" value="Ubiquitin-protein ligase E3A, N-terminal zinc-binding domain (AZUL)"/>
    <property type="match status" value="1"/>
</dbReference>
<dbReference type="Pfam" id="PF03152">
    <property type="entry name" value="UFD1_N1"/>
    <property type="match status" value="1"/>
</dbReference>
<sequence>MDEPPALTWRGSYALLPLEASNGSSLNGDKIILPQSALEQLLSASASQAVMQDKYTTASSHLPNPLTFRLVNPTCNKSVYAGIREFSAPEGTVILSPYLLSALGLATDDEKATTTSANSTVSQIRLEVHTETLPKGTYARLRPLEAGYNPDDWRPLLERQLQRDFTSLTKNAKILVHGVRGEVFQLLVDKLSPEGQGVCVVDTDLEVDIEALDEEQARETLRQFINTNRHENQDGSSKGGPIDIWKPVLGKIAVGSYIDYSLPSWDRNQSVQLTLSNMSDPEALELFVTPKSNLQRALPRKTEYVFSTLGSFESSTTKTIIISPTDAEMKKAESIQISVHAYSDFTATKAADAIQYTLRAQVLVESDKTIAKDQAGNLKEQQENEALCSNCQQLVPKQSLVLHENFCRRNNIVCPKCKLVFKKDSAEFAAHWHCEQDEAYGNTPYSKQKHDEIFHSSWLCSSCAFETNSLPDLAKHRSTVCPGKLILCQFCHLEVPQEGDPFNPSPEVKLSGLTAHELADGARTTECHLCDKIIKLKDMQTHLKHHELDKVGKEKPPVCRNENCGRTRFGVGSRGQVRHSPGADGQQGADIGLCSLCFGPLYVSMHDPNGKALRRRIERRYLTQLMSGCRKSRCSNEWCKTGRSTLGLETKGSSVQSALPLVKPLVETWQNLDSPMHFCVDELSQTGRKLAGQIASKGVWDIEWCIAAAEAENSNANNMRDWLQAWAPRRV</sequence>